<sequence>MPYAYFTEAGQLLVIASAQANYPDPTIIEVAVAEGTMPNAIYLELATMTVKQRQPFDLSVSHNRIGGLPAGTSLVMGDTKHVIEDGTAEFEADTVETIYVNLSHPHYLDQYVAVPTGPETP</sequence>
<keyword evidence="2" id="KW-1185">Reference proteome</keyword>
<dbReference type="STRING" id="1346791.M529_20300"/>
<evidence type="ECO:0000313" key="1">
    <source>
        <dbReference type="EMBL" id="EQB30338.1"/>
    </source>
</evidence>
<evidence type="ECO:0000313" key="2">
    <source>
        <dbReference type="Proteomes" id="UP000015523"/>
    </source>
</evidence>
<dbReference type="EMBL" id="AUWY01000122">
    <property type="protein sequence ID" value="EQB30338.1"/>
    <property type="molecule type" value="Genomic_DNA"/>
</dbReference>
<dbReference type="AlphaFoldDB" id="T0KA97"/>
<name>T0KA97_9SPHN</name>
<accession>T0KA97</accession>
<dbReference type="PATRIC" id="fig|1346791.3.peg.3922"/>
<proteinExistence type="predicted"/>
<comment type="caution">
    <text evidence="1">The sequence shown here is derived from an EMBL/GenBank/DDBJ whole genome shotgun (WGS) entry which is preliminary data.</text>
</comment>
<reference evidence="1 2" key="1">
    <citation type="journal article" date="2013" name="Genome Announc.">
        <title>Draft Genome Sequence of Sphingobium ummariense Strain RL-3, a Hexachlorocyclohexane-Degrading Bacterium.</title>
        <authorList>
            <person name="Kohli P."/>
            <person name="Dua A."/>
            <person name="Sangwan N."/>
            <person name="Oldach P."/>
            <person name="Khurana J.P."/>
            <person name="Lal R."/>
        </authorList>
    </citation>
    <scope>NUCLEOTIDE SEQUENCE [LARGE SCALE GENOMIC DNA]</scope>
    <source>
        <strain evidence="1 2">RL-3</strain>
    </source>
</reference>
<dbReference type="RefSeq" id="WP_021319644.1">
    <property type="nucleotide sequence ID" value="NZ_AUWY01000122.1"/>
</dbReference>
<dbReference type="Proteomes" id="UP000015523">
    <property type="component" value="Unassembled WGS sequence"/>
</dbReference>
<dbReference type="OrthoDB" id="7474611at2"/>
<protein>
    <submittedName>
        <fullName evidence="1">Uncharacterized protein</fullName>
    </submittedName>
</protein>
<organism evidence="1 2">
    <name type="scientific">Sphingobium ummariense RL-3</name>
    <dbReference type="NCBI Taxonomy" id="1346791"/>
    <lineage>
        <taxon>Bacteria</taxon>
        <taxon>Pseudomonadati</taxon>
        <taxon>Pseudomonadota</taxon>
        <taxon>Alphaproteobacteria</taxon>
        <taxon>Sphingomonadales</taxon>
        <taxon>Sphingomonadaceae</taxon>
        <taxon>Sphingobium</taxon>
    </lineage>
</organism>
<gene>
    <name evidence="1" type="ORF">M529_20300</name>
</gene>